<dbReference type="GeneTree" id="ENSGT01150000286970"/>
<evidence type="ECO:0000313" key="15">
    <source>
        <dbReference type="Ensembl" id="ENSSPUP00000001840.1"/>
    </source>
</evidence>
<dbReference type="PROSITE" id="PS00237">
    <property type="entry name" value="G_PROTEIN_RECEP_F1_1"/>
    <property type="match status" value="1"/>
</dbReference>
<dbReference type="Gene3D" id="1.20.1070.10">
    <property type="entry name" value="Rhodopsin 7-helix transmembrane proteins"/>
    <property type="match status" value="1"/>
</dbReference>
<keyword evidence="11 12" id="KW-0807">Transducer</keyword>
<evidence type="ECO:0000256" key="11">
    <source>
        <dbReference type="ARBA" id="ARBA00023224"/>
    </source>
</evidence>
<keyword evidence="5 12" id="KW-0812">Transmembrane</keyword>
<dbReference type="GO" id="GO:0004984">
    <property type="term" value="F:olfactory receptor activity"/>
    <property type="evidence" value="ECO:0007669"/>
    <property type="project" value="InterPro"/>
</dbReference>
<keyword evidence="10 12" id="KW-0675">Receptor</keyword>
<evidence type="ECO:0000256" key="8">
    <source>
        <dbReference type="ARBA" id="ARBA00023040"/>
    </source>
</evidence>
<comment type="similarity">
    <text evidence="2 12">Belongs to the G-protein coupled receptor 1 family.</text>
</comment>
<feature type="transmembrane region" description="Helical" evidence="13">
    <location>
        <begin position="74"/>
        <end position="91"/>
    </location>
</feature>
<evidence type="ECO:0000256" key="7">
    <source>
        <dbReference type="ARBA" id="ARBA00022989"/>
    </source>
</evidence>
<feature type="transmembrane region" description="Helical" evidence="13">
    <location>
        <begin position="12"/>
        <end position="33"/>
    </location>
</feature>
<name>A0A8D0G8X2_SPHPU</name>
<dbReference type="OMA" id="CYMSVII"/>
<dbReference type="PRINTS" id="PR00237">
    <property type="entry name" value="GPCRRHODOPSN"/>
</dbReference>
<feature type="transmembrane region" description="Helical" evidence="13">
    <location>
        <begin position="284"/>
        <end position="304"/>
    </location>
</feature>
<organism evidence="15 16">
    <name type="scientific">Sphenodon punctatus</name>
    <name type="common">Tuatara</name>
    <name type="synonym">Hatteria punctata</name>
    <dbReference type="NCBI Taxonomy" id="8508"/>
    <lineage>
        <taxon>Eukaryota</taxon>
        <taxon>Metazoa</taxon>
        <taxon>Chordata</taxon>
        <taxon>Craniata</taxon>
        <taxon>Vertebrata</taxon>
        <taxon>Euteleostomi</taxon>
        <taxon>Lepidosauria</taxon>
        <taxon>Sphenodontia</taxon>
        <taxon>Sphenodontidae</taxon>
        <taxon>Sphenodon</taxon>
    </lineage>
</organism>
<keyword evidence="6 13" id="KW-0552">Olfaction</keyword>
<evidence type="ECO:0000256" key="1">
    <source>
        <dbReference type="ARBA" id="ARBA00004651"/>
    </source>
</evidence>
<protein>
    <recommendedName>
        <fullName evidence="13">Olfactory receptor</fullName>
    </recommendedName>
</protein>
<evidence type="ECO:0000259" key="14">
    <source>
        <dbReference type="PROSITE" id="PS50262"/>
    </source>
</evidence>
<feature type="transmembrane region" description="Helical" evidence="13">
    <location>
        <begin position="39"/>
        <end position="62"/>
    </location>
</feature>
<keyword evidence="16" id="KW-1185">Reference proteome</keyword>
<evidence type="ECO:0000256" key="5">
    <source>
        <dbReference type="ARBA" id="ARBA00022692"/>
    </source>
</evidence>
<feature type="transmembrane region" description="Helical" evidence="13">
    <location>
        <begin position="153"/>
        <end position="171"/>
    </location>
</feature>
<keyword evidence="3 13" id="KW-1003">Cell membrane</keyword>
<dbReference type="Pfam" id="PF13853">
    <property type="entry name" value="7tm_4"/>
    <property type="match status" value="1"/>
</dbReference>
<evidence type="ECO:0000256" key="13">
    <source>
        <dbReference type="RuleBase" id="RU363047"/>
    </source>
</evidence>
<evidence type="ECO:0000313" key="16">
    <source>
        <dbReference type="Proteomes" id="UP000694392"/>
    </source>
</evidence>
<feature type="transmembrane region" description="Helical" evidence="13">
    <location>
        <begin position="205"/>
        <end position="228"/>
    </location>
</feature>
<dbReference type="InterPro" id="IPR000725">
    <property type="entry name" value="Olfact_rcpt"/>
</dbReference>
<dbReference type="InterPro" id="IPR000276">
    <property type="entry name" value="GPCR_Rhodpsn"/>
</dbReference>
<dbReference type="InterPro" id="IPR017452">
    <property type="entry name" value="GPCR_Rhodpsn_7TM"/>
</dbReference>
<evidence type="ECO:0000256" key="10">
    <source>
        <dbReference type="ARBA" id="ARBA00023170"/>
    </source>
</evidence>
<evidence type="ECO:0000256" key="2">
    <source>
        <dbReference type="ARBA" id="ARBA00010663"/>
    </source>
</evidence>
<proteinExistence type="inferred from homology"/>
<dbReference type="GO" id="GO:0004930">
    <property type="term" value="F:G protein-coupled receptor activity"/>
    <property type="evidence" value="ECO:0007669"/>
    <property type="project" value="UniProtKB-KW"/>
</dbReference>
<dbReference type="CDD" id="cd15225">
    <property type="entry name" value="7tmA_OR10A-like"/>
    <property type="match status" value="1"/>
</dbReference>
<dbReference type="Ensembl" id="ENSSPUT00000001939.1">
    <property type="protein sequence ID" value="ENSSPUP00000001840.1"/>
    <property type="gene ID" value="ENSSPUG00000001417.1"/>
</dbReference>
<dbReference type="SUPFAM" id="SSF81321">
    <property type="entry name" value="Family A G protein-coupled receptor-like"/>
    <property type="match status" value="1"/>
</dbReference>
<accession>A0A8D0G8X2</accession>
<feature type="transmembrane region" description="Helical" evidence="13">
    <location>
        <begin position="111"/>
        <end position="133"/>
    </location>
</feature>
<dbReference type="FunFam" id="1.20.1070.10:FF:000001">
    <property type="entry name" value="Olfactory receptor"/>
    <property type="match status" value="1"/>
</dbReference>
<evidence type="ECO:0000256" key="12">
    <source>
        <dbReference type="RuleBase" id="RU000688"/>
    </source>
</evidence>
<evidence type="ECO:0000256" key="6">
    <source>
        <dbReference type="ARBA" id="ARBA00022725"/>
    </source>
</evidence>
<dbReference type="GO" id="GO:0005886">
    <property type="term" value="C:plasma membrane"/>
    <property type="evidence" value="ECO:0007669"/>
    <property type="project" value="UniProtKB-SubCell"/>
</dbReference>
<keyword evidence="9 13" id="KW-0472">Membrane</keyword>
<evidence type="ECO:0000256" key="3">
    <source>
        <dbReference type="ARBA" id="ARBA00022475"/>
    </source>
</evidence>
<keyword evidence="8 12" id="KW-0297">G-protein coupled receptor</keyword>
<sequence length="323" mass="36436">MCFQSLYANVLHVYIFIKTTTMPGLILLGFAELHKFHPFLFSLLLLVYMATLLANSLIVLIIQLDPVLNTPMHFFLMHLSCLEMFYVSTTTPKMLETLLLQPTSISLLGCAVQMFLFLFFGAAECFLLASMAFDRYLAICNPLRYTIIMSRKVCINMVVGSYMCGTVAGLVHTMVTFHLPFCGVVINHFFCEIQPLLELFCGDTFLIEIQVIAMAMIAILLPFLLIILSYSCIISTIVSMPSAKSRQKAFSTCSSHLLVVTLFYGTASTIYLKPRSSYSPSVDKLLSLSYTVVTPLLNPVIYSLRNKEVKWALRKLWRKLFGV</sequence>
<dbReference type="Proteomes" id="UP000694392">
    <property type="component" value="Unplaced"/>
</dbReference>
<dbReference type="AlphaFoldDB" id="A0A8D0G8X2"/>
<evidence type="ECO:0000256" key="9">
    <source>
        <dbReference type="ARBA" id="ARBA00023136"/>
    </source>
</evidence>
<dbReference type="PROSITE" id="PS50262">
    <property type="entry name" value="G_PROTEIN_RECEP_F1_2"/>
    <property type="match status" value="1"/>
</dbReference>
<evidence type="ECO:0000256" key="4">
    <source>
        <dbReference type="ARBA" id="ARBA00022606"/>
    </source>
</evidence>
<reference evidence="15" key="2">
    <citation type="submission" date="2025-09" db="UniProtKB">
        <authorList>
            <consortium name="Ensembl"/>
        </authorList>
    </citation>
    <scope>IDENTIFICATION</scope>
</reference>
<dbReference type="PRINTS" id="PR00245">
    <property type="entry name" value="OLFACTORYR"/>
</dbReference>
<comment type="subcellular location">
    <subcellularLocation>
        <location evidence="1 13">Cell membrane</location>
        <topology evidence="1 13">Multi-pass membrane protein</topology>
    </subcellularLocation>
</comment>
<feature type="transmembrane region" description="Helical" evidence="13">
    <location>
        <begin position="249"/>
        <end position="272"/>
    </location>
</feature>
<reference evidence="15" key="1">
    <citation type="submission" date="2025-08" db="UniProtKB">
        <authorList>
            <consortium name="Ensembl"/>
        </authorList>
    </citation>
    <scope>IDENTIFICATION</scope>
</reference>
<dbReference type="PANTHER" id="PTHR26453">
    <property type="entry name" value="OLFACTORY RECEPTOR"/>
    <property type="match status" value="1"/>
</dbReference>
<dbReference type="FunFam" id="1.10.1220.70:FF:000001">
    <property type="entry name" value="Olfactory receptor"/>
    <property type="match status" value="1"/>
</dbReference>
<keyword evidence="4 13" id="KW-0716">Sensory transduction</keyword>
<keyword evidence="7 13" id="KW-1133">Transmembrane helix</keyword>
<feature type="domain" description="G-protein coupled receptors family 1 profile" evidence="14">
    <location>
        <begin position="54"/>
        <end position="302"/>
    </location>
</feature>